<sequence>MIPVISPDESWYSERCCNVSCEVGDSGYNFLATQSEWGKDSSVQILYLNPACFKILTNYHSNTSTKVSAVLECLDDTDCIEVTVGSKCFVLSSMQQQCNGQQVE</sequence>
<name>A0ACC0H460_9ERIC</name>
<dbReference type="Proteomes" id="UP001060215">
    <property type="component" value="Chromosome 7"/>
</dbReference>
<comment type="caution">
    <text evidence="1">The sequence shown here is derived from an EMBL/GenBank/DDBJ whole genome shotgun (WGS) entry which is preliminary data.</text>
</comment>
<evidence type="ECO:0000313" key="2">
    <source>
        <dbReference type="Proteomes" id="UP001060215"/>
    </source>
</evidence>
<evidence type="ECO:0000313" key="1">
    <source>
        <dbReference type="EMBL" id="KAI8007410.1"/>
    </source>
</evidence>
<dbReference type="EMBL" id="CM045764">
    <property type="protein sequence ID" value="KAI8007410.1"/>
    <property type="molecule type" value="Genomic_DNA"/>
</dbReference>
<accession>A0ACC0H460</accession>
<proteinExistence type="predicted"/>
<protein>
    <submittedName>
        <fullName evidence="1">Uncharacterized protein</fullName>
    </submittedName>
</protein>
<keyword evidence="2" id="KW-1185">Reference proteome</keyword>
<gene>
    <name evidence="1" type="ORF">LOK49_LG07G00379</name>
</gene>
<reference evidence="1 2" key="1">
    <citation type="journal article" date="2022" name="Plant J.">
        <title>Chromosome-level genome of Camellia lanceoleosa provides a valuable resource for understanding genome evolution and self-incompatibility.</title>
        <authorList>
            <person name="Gong W."/>
            <person name="Xiao S."/>
            <person name="Wang L."/>
            <person name="Liao Z."/>
            <person name="Chang Y."/>
            <person name="Mo W."/>
            <person name="Hu G."/>
            <person name="Li W."/>
            <person name="Zhao G."/>
            <person name="Zhu H."/>
            <person name="Hu X."/>
            <person name="Ji K."/>
            <person name="Xiang X."/>
            <person name="Song Q."/>
            <person name="Yuan D."/>
            <person name="Jin S."/>
            <person name="Zhang L."/>
        </authorList>
    </citation>
    <scope>NUCLEOTIDE SEQUENCE [LARGE SCALE GENOMIC DNA]</scope>
    <source>
        <strain evidence="1">SQ_2022a</strain>
    </source>
</reference>
<organism evidence="1 2">
    <name type="scientific">Camellia lanceoleosa</name>
    <dbReference type="NCBI Taxonomy" id="1840588"/>
    <lineage>
        <taxon>Eukaryota</taxon>
        <taxon>Viridiplantae</taxon>
        <taxon>Streptophyta</taxon>
        <taxon>Embryophyta</taxon>
        <taxon>Tracheophyta</taxon>
        <taxon>Spermatophyta</taxon>
        <taxon>Magnoliopsida</taxon>
        <taxon>eudicotyledons</taxon>
        <taxon>Gunneridae</taxon>
        <taxon>Pentapetalae</taxon>
        <taxon>asterids</taxon>
        <taxon>Ericales</taxon>
        <taxon>Theaceae</taxon>
        <taxon>Camellia</taxon>
    </lineage>
</organism>